<feature type="region of interest" description="Disordered" evidence="1">
    <location>
        <begin position="1"/>
        <end position="25"/>
    </location>
</feature>
<name>E6SIF4_THEM7</name>
<reference evidence="2 3" key="1">
    <citation type="journal article" date="2010" name="Stand. Genomic Sci.">
        <title>Complete genome sequence of Thermaerobacter marianensis type strain (7p75a).</title>
        <authorList>
            <person name="Han C."/>
            <person name="Gu W."/>
            <person name="Zhang X."/>
            <person name="Lapidus A."/>
            <person name="Nolan M."/>
            <person name="Copeland A."/>
            <person name="Lucas S."/>
            <person name="Del Rio T.G."/>
            <person name="Tice H."/>
            <person name="Cheng J.F."/>
            <person name="Tapia R."/>
            <person name="Goodwin L."/>
            <person name="Pitluck S."/>
            <person name="Pagani I."/>
            <person name="Ivanova N."/>
            <person name="Mavromatis K."/>
            <person name="Mikhailova N."/>
            <person name="Pati A."/>
            <person name="Chen A."/>
            <person name="Palaniappan K."/>
            <person name="Land M."/>
            <person name="Hauser L."/>
            <person name="Chang Y.J."/>
            <person name="Jeffries C.D."/>
            <person name="Schneider S."/>
            <person name="Rohde M."/>
            <person name="Goker M."/>
            <person name="Pukall R."/>
            <person name="Woyke T."/>
            <person name="Bristow J."/>
            <person name="Eisen J.A."/>
            <person name="Markowitz V."/>
            <person name="Hugenholtz P."/>
            <person name="Kyrpides N.C."/>
            <person name="Klenk H.P."/>
            <person name="Detter J.C."/>
        </authorList>
    </citation>
    <scope>NUCLEOTIDE SEQUENCE [LARGE SCALE GENOMIC DNA]</scope>
    <source>
        <strain evidence="3">ATCC 700841 / DSM 12885 / JCM 10246 / 7p75a</strain>
    </source>
</reference>
<dbReference type="AlphaFoldDB" id="E6SIF4"/>
<protein>
    <submittedName>
        <fullName evidence="2">Uncharacterized protein</fullName>
    </submittedName>
</protein>
<reference evidence="3" key="2">
    <citation type="journal article" date="2010" name="Stand. Genomic Sci.">
        <title>Complete genome sequence of Thermaerobacter marianensis type strain (7p75aT).</title>
        <authorList>
            <person name="Han C."/>
            <person name="Gu W."/>
            <person name="Zhang X."/>
            <person name="Lapidus A."/>
            <person name="Nolan M."/>
            <person name="Copeland A."/>
            <person name="Lucas S."/>
            <person name="Glavina Del Rio T."/>
            <person name="Tice H."/>
            <person name="Cheng J."/>
            <person name="Tapia R."/>
            <person name="Goodwin L."/>
            <person name="Pitluck S."/>
            <person name="Pagani I."/>
            <person name="Ivanova N."/>
            <person name="Mavromatis K."/>
            <person name="Mikhailova N."/>
            <person name="Pati A."/>
            <person name="Chen A."/>
            <person name="Palaniappan K."/>
            <person name="Land M."/>
            <person name="Hauser L."/>
            <person name="Chang Y."/>
            <person name="Jeffries C."/>
            <person name="Schneider S."/>
            <person name="Rohde M."/>
            <person name="Goker M."/>
            <person name="Pukall R."/>
            <person name="Woyke T."/>
            <person name="Bristow J."/>
            <person name="Eisen J."/>
            <person name="Markowitz V."/>
            <person name="Hugenholtz P."/>
            <person name="Kyrpides N."/>
            <person name="Klenk H."/>
            <person name="Detter J."/>
        </authorList>
    </citation>
    <scope>NUCLEOTIDE SEQUENCE [LARGE SCALE GENOMIC DNA]</scope>
    <source>
        <strain evidence="3">ATCC 700841 / DSM 12885 / JCM 10246 / 7p75a</strain>
    </source>
</reference>
<dbReference type="KEGG" id="tmr:Tmar_1866"/>
<sequence>MFIRERGTAPDVPRQHLIPEPGARQASEETWSVTRYHACRQARADMIAQACTDLLDRLGRSESRYAREGELSMEPAPDFIIRCPREGCTAHYRVRRYASGNTLGARVWTDGRIAAPMWPEEPEITRCDACGAYFWLDQAPKVAVAEPIVEDYDAEGRRVGRDAGEWDVPDVRFLSPREHLEALASGDLCATPEQERRLRWLLWWADNDRYRQDEPLVAARSSGDWLDEEQVRKNRLRLYDLLDERQPVQRLAKAEPARQLGWFAHARELLDWPWLDEHREFAERIRQLAEAGDPAVREVTRPPRRA</sequence>
<keyword evidence="3" id="KW-1185">Reference proteome</keyword>
<evidence type="ECO:0000256" key="1">
    <source>
        <dbReference type="SAM" id="MobiDB-lite"/>
    </source>
</evidence>
<dbReference type="EMBL" id="CP002344">
    <property type="protein sequence ID" value="ADU51965.1"/>
    <property type="molecule type" value="Genomic_DNA"/>
</dbReference>
<accession>E6SIF4</accession>
<organism evidence="2 3">
    <name type="scientific">Thermaerobacter marianensis (strain ATCC 700841 / DSM 12885 / JCM 10246 / 7p75a)</name>
    <dbReference type="NCBI Taxonomy" id="644966"/>
    <lineage>
        <taxon>Bacteria</taxon>
        <taxon>Bacillati</taxon>
        <taxon>Bacillota</taxon>
        <taxon>Clostridia</taxon>
        <taxon>Eubacteriales</taxon>
        <taxon>Clostridiales Family XVII. Incertae Sedis</taxon>
        <taxon>Thermaerobacter</taxon>
    </lineage>
</organism>
<dbReference type="Proteomes" id="UP000008915">
    <property type="component" value="Chromosome"/>
</dbReference>
<proteinExistence type="predicted"/>
<dbReference type="eggNOG" id="ENOG5033IBN">
    <property type="taxonomic scope" value="Bacteria"/>
</dbReference>
<evidence type="ECO:0000313" key="3">
    <source>
        <dbReference type="Proteomes" id="UP000008915"/>
    </source>
</evidence>
<gene>
    <name evidence="2" type="ordered locus">Tmar_1866</name>
</gene>
<dbReference type="HOGENOM" id="CLU_908919_0_0_9"/>
<evidence type="ECO:0000313" key="2">
    <source>
        <dbReference type="EMBL" id="ADU51965.1"/>
    </source>
</evidence>